<evidence type="ECO:0000256" key="8">
    <source>
        <dbReference type="ARBA" id="ARBA00022919"/>
    </source>
</evidence>
<keyword evidence="10 13" id="KW-0012">Acyltransferase</keyword>
<dbReference type="InterPro" id="IPR050087">
    <property type="entry name" value="AON_synthase_class-II"/>
</dbReference>
<keyword evidence="11" id="KW-1133">Transmembrane helix</keyword>
<comment type="pathway">
    <text evidence="3">Sphingolipid metabolism.</text>
</comment>
<dbReference type="GO" id="GO:0005783">
    <property type="term" value="C:endoplasmic reticulum"/>
    <property type="evidence" value="ECO:0007669"/>
    <property type="project" value="TreeGrafter"/>
</dbReference>
<feature type="transmembrane region" description="Helical" evidence="11">
    <location>
        <begin position="366"/>
        <end position="390"/>
    </location>
</feature>
<dbReference type="PANTHER" id="PTHR13693:SF2">
    <property type="entry name" value="SERINE PALMITOYLTRANSFERASE 1"/>
    <property type="match status" value="1"/>
</dbReference>
<evidence type="ECO:0000313" key="13">
    <source>
        <dbReference type="EMBL" id="WFD38813.1"/>
    </source>
</evidence>
<evidence type="ECO:0000256" key="7">
    <source>
        <dbReference type="ARBA" id="ARBA00022898"/>
    </source>
</evidence>
<keyword evidence="8" id="KW-0746">Sphingolipid metabolism</keyword>
<dbReference type="InterPro" id="IPR015422">
    <property type="entry name" value="PyrdxlP-dep_Trfase_small"/>
</dbReference>
<keyword evidence="6 13" id="KW-0808">Transferase</keyword>
<proteinExistence type="inferred from homology"/>
<keyword evidence="14" id="KW-1185">Reference proteome</keyword>
<evidence type="ECO:0000256" key="9">
    <source>
        <dbReference type="ARBA" id="ARBA00023098"/>
    </source>
</evidence>
<dbReference type="Gene3D" id="3.40.640.10">
    <property type="entry name" value="Type I PLP-dependent aspartate aminotransferase-like (Major domain)"/>
    <property type="match status" value="1"/>
</dbReference>
<dbReference type="EMBL" id="CP119959">
    <property type="protein sequence ID" value="WFD38813.1"/>
    <property type="molecule type" value="Genomic_DNA"/>
</dbReference>
<comment type="cofactor">
    <cofactor evidence="1">
        <name>pyridoxal 5'-phosphate</name>
        <dbReference type="ChEBI" id="CHEBI:597326"/>
    </cofactor>
</comment>
<dbReference type="EC" id="2.3.1.50" evidence="5"/>
<name>A0AAF0F5Q4_9BASI</name>
<keyword evidence="11" id="KW-0472">Membrane</keyword>
<dbReference type="AlphaFoldDB" id="A0AAF0F5Q4"/>
<evidence type="ECO:0000256" key="4">
    <source>
        <dbReference type="ARBA" id="ARBA00008392"/>
    </source>
</evidence>
<feature type="transmembrane region" description="Helical" evidence="11">
    <location>
        <begin position="336"/>
        <end position="359"/>
    </location>
</feature>
<dbReference type="PANTHER" id="PTHR13693">
    <property type="entry name" value="CLASS II AMINOTRANSFERASE/8-AMINO-7-OXONONANOATE SYNTHASE"/>
    <property type="match status" value="1"/>
</dbReference>
<evidence type="ECO:0000256" key="1">
    <source>
        <dbReference type="ARBA" id="ARBA00001933"/>
    </source>
</evidence>
<dbReference type="InterPro" id="IPR015421">
    <property type="entry name" value="PyrdxlP-dep_Trfase_major"/>
</dbReference>
<dbReference type="GO" id="GO:0046513">
    <property type="term" value="P:ceramide biosynthetic process"/>
    <property type="evidence" value="ECO:0007669"/>
    <property type="project" value="TreeGrafter"/>
</dbReference>
<dbReference type="InterPro" id="IPR015424">
    <property type="entry name" value="PyrdxlP-dep_Trfase"/>
</dbReference>
<dbReference type="GO" id="GO:0016020">
    <property type="term" value="C:membrane"/>
    <property type="evidence" value="ECO:0007669"/>
    <property type="project" value="GOC"/>
</dbReference>
<evidence type="ECO:0000256" key="6">
    <source>
        <dbReference type="ARBA" id="ARBA00022679"/>
    </source>
</evidence>
<evidence type="ECO:0000313" key="14">
    <source>
        <dbReference type="Proteomes" id="UP001217754"/>
    </source>
</evidence>
<reference evidence="13" key="1">
    <citation type="submission" date="2023-03" db="EMBL/GenBank/DDBJ databases">
        <title>Mating type loci evolution in Malassezia.</title>
        <authorList>
            <person name="Coelho M.A."/>
        </authorList>
    </citation>
    <scope>NUCLEOTIDE SEQUENCE</scope>
    <source>
        <strain evidence="13">CBS 9431</strain>
    </source>
</reference>
<accession>A0AAF0F5Q4</accession>
<keyword evidence="11" id="KW-0812">Transmembrane</keyword>
<dbReference type="RefSeq" id="XP_060121710.1">
    <property type="nucleotide sequence ID" value="XM_060265727.1"/>
</dbReference>
<dbReference type="SUPFAM" id="SSF53383">
    <property type="entry name" value="PLP-dependent transferases"/>
    <property type="match status" value="1"/>
</dbReference>
<dbReference type="Pfam" id="PF00155">
    <property type="entry name" value="Aminotran_1_2"/>
    <property type="match status" value="1"/>
</dbReference>
<feature type="domain" description="Aminotransferase class I/classII large" evidence="12">
    <location>
        <begin position="135"/>
        <end position="449"/>
    </location>
</feature>
<evidence type="ECO:0000256" key="2">
    <source>
        <dbReference type="ARBA" id="ARBA00004760"/>
    </source>
</evidence>
<comment type="pathway">
    <text evidence="2">Lipid metabolism; sphingolipid metabolism.</text>
</comment>
<protein>
    <recommendedName>
        <fullName evidence="5">serine C-palmitoyltransferase</fullName>
        <ecNumber evidence="5">2.3.1.50</ecNumber>
    </recommendedName>
</protein>
<evidence type="ECO:0000256" key="11">
    <source>
        <dbReference type="SAM" id="Phobius"/>
    </source>
</evidence>
<dbReference type="Gene3D" id="3.90.1150.10">
    <property type="entry name" value="Aspartate Aminotransferase, domain 1"/>
    <property type="match status" value="1"/>
</dbReference>
<organism evidence="13 14">
    <name type="scientific">Malassezia japonica</name>
    <dbReference type="NCBI Taxonomy" id="223818"/>
    <lineage>
        <taxon>Eukaryota</taxon>
        <taxon>Fungi</taxon>
        <taxon>Dikarya</taxon>
        <taxon>Basidiomycota</taxon>
        <taxon>Ustilaginomycotina</taxon>
        <taxon>Malasseziomycetes</taxon>
        <taxon>Malasseziales</taxon>
        <taxon>Malasseziaceae</taxon>
        <taxon>Malassezia</taxon>
    </lineage>
</organism>
<keyword evidence="9" id="KW-0443">Lipid metabolism</keyword>
<dbReference type="GO" id="GO:0030170">
    <property type="term" value="F:pyridoxal phosphate binding"/>
    <property type="evidence" value="ECO:0007669"/>
    <property type="project" value="InterPro"/>
</dbReference>
<evidence type="ECO:0000256" key="5">
    <source>
        <dbReference type="ARBA" id="ARBA00013220"/>
    </source>
</evidence>
<gene>
    <name evidence="13" type="primary">LCB1</name>
    <name evidence="13" type="ORF">MJAP1_001777</name>
</gene>
<sequence length="540" mass="59441">MENETRTFNDPVSDLANSLTGLLSLIPGRDIVMRYIASSYQNDPVRSLLELILLIFAVRTILQNRTRSNQSRSNFVQLDDKEIDYLVKEFHPEPLCKPLNAEEHKDLDEIPLIVGHTGPRVKVQSPVLSGTQPREVLNLASYNFTGMADAPEMTAQAQSVLREYGVGSCSPPGFYGTSDMHIKLENTVAEFLKKESSIVYSQGFSTATGVIPAFCKRGDIIVADSGVNFAIQGALQLSRSTIYWYDHNSLDSLEAVLQRISTQTKGRNEPLRRRFIVTEGLFEDDGAIPYLPKVVELAKRFKFRIFLDESFSIGSLGRTGRGLTEHFNVSADDIDFIIGNMAIAFGAGGGFCASTAFAVRHQRINGLSFIFSAAMPVMIANGATTAMHLLSTQPHRLTSLQKNVRAIRAVLDRIDSVMIPSAPESAMIHVEIRSKYAPNNSRALNLPGTDMAIATAEHDLTTEQQERLLQDIVTRALNQGVFVCRSRRLQSIKPVTALSAPIDLPSLRVIVTSEMSEGEVAQAADILRASIVSVLGDRRT</sequence>
<comment type="similarity">
    <text evidence="4">Belongs to the class-II pyridoxal-phosphate-dependent aminotransferase family.</text>
</comment>
<keyword evidence="7" id="KW-0663">Pyridoxal phosphate</keyword>
<evidence type="ECO:0000259" key="12">
    <source>
        <dbReference type="Pfam" id="PF00155"/>
    </source>
</evidence>
<dbReference type="GO" id="GO:0004758">
    <property type="term" value="F:serine C-palmitoyltransferase activity"/>
    <property type="evidence" value="ECO:0007669"/>
    <property type="project" value="UniProtKB-EC"/>
</dbReference>
<dbReference type="InterPro" id="IPR004839">
    <property type="entry name" value="Aminotransferase_I/II_large"/>
</dbReference>
<evidence type="ECO:0000256" key="10">
    <source>
        <dbReference type="ARBA" id="ARBA00023315"/>
    </source>
</evidence>
<dbReference type="GO" id="GO:0046512">
    <property type="term" value="P:sphingosine biosynthetic process"/>
    <property type="evidence" value="ECO:0007669"/>
    <property type="project" value="TreeGrafter"/>
</dbReference>
<dbReference type="Proteomes" id="UP001217754">
    <property type="component" value="Chromosome 2"/>
</dbReference>
<evidence type="ECO:0000256" key="3">
    <source>
        <dbReference type="ARBA" id="ARBA00004991"/>
    </source>
</evidence>
<dbReference type="GeneID" id="85225426"/>